<dbReference type="InterPro" id="IPR053091">
    <property type="entry name" value="PSII_Assembly/Photoprotect-Rel"/>
</dbReference>
<dbReference type="Proteomes" id="UP000554482">
    <property type="component" value="Unassembled WGS sequence"/>
</dbReference>
<feature type="transmembrane region" description="Helical" evidence="1">
    <location>
        <begin position="176"/>
        <end position="209"/>
    </location>
</feature>
<keyword evidence="3" id="KW-1185">Reference proteome</keyword>
<keyword evidence="1" id="KW-0812">Transmembrane</keyword>
<feature type="transmembrane region" description="Helical" evidence="1">
    <location>
        <begin position="94"/>
        <end position="122"/>
    </location>
</feature>
<organism evidence="2 3">
    <name type="scientific">Thalictrum thalictroides</name>
    <name type="common">Rue-anemone</name>
    <name type="synonym">Anemone thalictroides</name>
    <dbReference type="NCBI Taxonomy" id="46969"/>
    <lineage>
        <taxon>Eukaryota</taxon>
        <taxon>Viridiplantae</taxon>
        <taxon>Streptophyta</taxon>
        <taxon>Embryophyta</taxon>
        <taxon>Tracheophyta</taxon>
        <taxon>Spermatophyta</taxon>
        <taxon>Magnoliopsida</taxon>
        <taxon>Ranunculales</taxon>
        <taxon>Ranunculaceae</taxon>
        <taxon>Thalictroideae</taxon>
        <taxon>Thalictrum</taxon>
    </lineage>
</organism>
<dbReference type="GO" id="GO:0009535">
    <property type="term" value="C:chloroplast thylakoid membrane"/>
    <property type="evidence" value="ECO:0007669"/>
    <property type="project" value="TreeGrafter"/>
</dbReference>
<evidence type="ECO:0000313" key="3">
    <source>
        <dbReference type="Proteomes" id="UP000554482"/>
    </source>
</evidence>
<accession>A0A7J6VFL7</accession>
<keyword evidence="1" id="KW-0472">Membrane</keyword>
<evidence type="ECO:0008006" key="4">
    <source>
        <dbReference type="Google" id="ProtNLM"/>
    </source>
</evidence>
<proteinExistence type="predicted"/>
<comment type="caution">
    <text evidence="2">The sequence shown here is derived from an EMBL/GenBank/DDBJ whole genome shotgun (WGS) entry which is preliminary data.</text>
</comment>
<protein>
    <recommendedName>
        <fullName evidence="4">Transmembrane protein</fullName>
    </recommendedName>
</protein>
<feature type="transmembrane region" description="Helical" evidence="1">
    <location>
        <begin position="143"/>
        <end position="164"/>
    </location>
</feature>
<name>A0A7J6VFL7_THATH</name>
<dbReference type="PANTHER" id="PTHR37752">
    <property type="entry name" value="OS02G0610700 PROTEIN"/>
    <property type="match status" value="1"/>
</dbReference>
<sequence length="465" mass="52178">MEDQLNQSMVIEEPVSLGFVANLKKALTLPAKTRKFMLSNMLVVLLPFCLLVLGADLTFVGVMANLVTSIELLIMEDVDSLKAAEILSGIIKGVWLLLGLEIVFLAFYCIVSVFALVTMVYATSRSNIKELFWKTGRLWIRTVVTWFYVTFIIYIFVALALISISLFSLRLTSVPLIILGIMVVTLGTVCYVYLAAVWMFSMVISITALDLNEVVVLEKFEDVIKRRRLQGFVLMLFTSLVSIAIVAASALQKRKTGQGIDTESANAVMMLCYVCLLKLLMFVLYSVYLYECQRRYGEQLEVEARADYVPIATRDILCIIWGMQNSQDPILTHLVTRRSNSGTTFQVLVNANVSPGRGNYKGAKSEVIMVDPLEAKRLATKQMQEIEAEEKLARKRRIEAINGAWAMLGLTAGLVIEGRTGDSILAQLTGYWNVVTGYLAPLFPAEFLEFLNQWQKLHLPWDITL</sequence>
<evidence type="ECO:0000313" key="2">
    <source>
        <dbReference type="EMBL" id="KAF5183899.1"/>
    </source>
</evidence>
<dbReference type="EMBL" id="JABWDY010032809">
    <property type="protein sequence ID" value="KAF5183899.1"/>
    <property type="molecule type" value="Genomic_DNA"/>
</dbReference>
<dbReference type="PANTHER" id="PTHR37752:SF1">
    <property type="entry name" value="OS02G0610700 PROTEIN"/>
    <property type="match status" value="1"/>
</dbReference>
<feature type="transmembrane region" description="Helical" evidence="1">
    <location>
        <begin position="42"/>
        <end position="74"/>
    </location>
</feature>
<evidence type="ECO:0000256" key="1">
    <source>
        <dbReference type="SAM" id="Phobius"/>
    </source>
</evidence>
<dbReference type="AlphaFoldDB" id="A0A7J6VFL7"/>
<keyword evidence="1" id="KW-1133">Transmembrane helix</keyword>
<reference evidence="2 3" key="1">
    <citation type="submission" date="2020-06" db="EMBL/GenBank/DDBJ databases">
        <title>Transcriptomic and genomic resources for Thalictrum thalictroides and T. hernandezii: Facilitating candidate gene discovery in an emerging model plant lineage.</title>
        <authorList>
            <person name="Arias T."/>
            <person name="Riano-Pachon D.M."/>
            <person name="Di Stilio V.S."/>
        </authorList>
    </citation>
    <scope>NUCLEOTIDE SEQUENCE [LARGE SCALE GENOMIC DNA]</scope>
    <source>
        <strain evidence="3">cv. WT478/WT964</strain>
        <tissue evidence="2">Leaves</tissue>
    </source>
</reference>
<dbReference type="OrthoDB" id="1887732at2759"/>
<dbReference type="SUPFAM" id="SSF103511">
    <property type="entry name" value="Chlorophyll a-b binding protein"/>
    <property type="match status" value="1"/>
</dbReference>
<gene>
    <name evidence="2" type="ORF">FRX31_026515</name>
</gene>
<feature type="transmembrane region" description="Helical" evidence="1">
    <location>
        <begin position="229"/>
        <end position="248"/>
    </location>
</feature>
<feature type="transmembrane region" description="Helical" evidence="1">
    <location>
        <begin position="268"/>
        <end position="290"/>
    </location>
</feature>